<feature type="domain" description="Glycosyltransferase subfamily 4-like N-terminal" evidence="2">
    <location>
        <begin position="60"/>
        <end position="212"/>
    </location>
</feature>
<dbReference type="RefSeq" id="WP_012843627.1">
    <property type="nucleotide sequence ID" value="NC_013501.1"/>
</dbReference>
<proteinExistence type="predicted"/>
<dbReference type="CDD" id="cd03804">
    <property type="entry name" value="GT4_WbaZ-like"/>
    <property type="match status" value="1"/>
</dbReference>
<keyword evidence="4" id="KW-1185">Reference proteome</keyword>
<dbReference type="Gene3D" id="3.40.50.2000">
    <property type="entry name" value="Glycogen Phosphorylase B"/>
    <property type="match status" value="2"/>
</dbReference>
<keyword evidence="3" id="KW-0808">Transferase</keyword>
<dbReference type="AlphaFoldDB" id="D0MHQ7"/>
<dbReference type="OrthoDB" id="9801573at2"/>
<dbReference type="Pfam" id="PF00534">
    <property type="entry name" value="Glycos_transf_1"/>
    <property type="match status" value="1"/>
</dbReference>
<dbReference type="InterPro" id="IPR050194">
    <property type="entry name" value="Glycosyltransferase_grp1"/>
</dbReference>
<dbReference type="Pfam" id="PF13439">
    <property type="entry name" value="Glyco_transf_4"/>
    <property type="match status" value="1"/>
</dbReference>
<dbReference type="PANTHER" id="PTHR45947:SF3">
    <property type="entry name" value="SULFOQUINOVOSYL TRANSFERASE SQD2"/>
    <property type="match status" value="1"/>
</dbReference>
<protein>
    <submittedName>
        <fullName evidence="3">Glycosyl transferase group 1</fullName>
    </submittedName>
</protein>
<dbReference type="STRING" id="518766.Rmar_1124"/>
<evidence type="ECO:0000313" key="3">
    <source>
        <dbReference type="EMBL" id="ACY48015.1"/>
    </source>
</evidence>
<dbReference type="PANTHER" id="PTHR45947">
    <property type="entry name" value="SULFOQUINOVOSYL TRANSFERASE SQD2"/>
    <property type="match status" value="1"/>
</dbReference>
<dbReference type="KEGG" id="rmr:Rmar_1124"/>
<organism evidence="3 4">
    <name type="scientific">Rhodothermus marinus (strain ATCC 43812 / DSM 4252 / R-10)</name>
    <name type="common">Rhodothermus obamensis</name>
    <dbReference type="NCBI Taxonomy" id="518766"/>
    <lineage>
        <taxon>Bacteria</taxon>
        <taxon>Pseudomonadati</taxon>
        <taxon>Rhodothermota</taxon>
        <taxon>Rhodothermia</taxon>
        <taxon>Rhodothermales</taxon>
        <taxon>Rhodothermaceae</taxon>
        <taxon>Rhodothermus</taxon>
    </lineage>
</organism>
<feature type="domain" description="Glycosyl transferase family 1" evidence="1">
    <location>
        <begin position="220"/>
        <end position="352"/>
    </location>
</feature>
<dbReference type="CAZy" id="GT4">
    <property type="family name" value="Glycosyltransferase Family 4"/>
</dbReference>
<sequence length="402" mass="45896">MQVTGVRLNGAVQTDKQEGPEGRVALVHDWLPVYAGAERVLEQMLHLFPSADLFSLIEFLPPDQRTFLQGRPVQTSFIQRLPFARRAYRYYLPLAPLAIEQFDLRGYDLVISSSYVVAKGVLTTADQLHISYVHSPIRYAWDLYFQYLEQGGLVRGPKSWLARMILHYLRLYDATTASRPDMLVANSRHVACRIWKTYRRRARVIYPPVDTTAFGPDGAKDDYYVTVSRLVPYKRVDLIVQAFARMPKRKLVVIGDGPEMDRIARLATPNVELLGYQPFEVMRTYLQRARAFVFAAEEDFGIVPVEAMACGTPVIAYGRGGVRESVVEGETGLFFYEQTPEAICEAVERFERLAPSLSTERICLQAERFSVARFREAFGRLVSRALEQFSKRKQHVHSEVSL</sequence>
<dbReference type="InterPro" id="IPR001296">
    <property type="entry name" value="Glyco_trans_1"/>
</dbReference>
<dbReference type="eggNOG" id="COG0438">
    <property type="taxonomic scope" value="Bacteria"/>
</dbReference>
<name>D0MHQ7_RHOM4</name>
<dbReference type="EMBL" id="CP001807">
    <property type="protein sequence ID" value="ACY48015.1"/>
    <property type="molecule type" value="Genomic_DNA"/>
</dbReference>
<reference evidence="3 4" key="1">
    <citation type="journal article" date="2009" name="Stand. Genomic Sci.">
        <title>Complete genome sequence of Rhodothermus marinus type strain (R-10).</title>
        <authorList>
            <person name="Nolan M."/>
            <person name="Tindall B.J."/>
            <person name="Pomrenke H."/>
            <person name="Lapidus A."/>
            <person name="Copeland A."/>
            <person name="Glavina Del Rio T."/>
            <person name="Lucas S."/>
            <person name="Chen F."/>
            <person name="Tice H."/>
            <person name="Cheng J.F."/>
            <person name="Saunders E."/>
            <person name="Han C."/>
            <person name="Bruce D."/>
            <person name="Goodwin L."/>
            <person name="Chain P."/>
            <person name="Pitluck S."/>
            <person name="Ovchinikova G."/>
            <person name="Pati A."/>
            <person name="Ivanova N."/>
            <person name="Mavromatis K."/>
            <person name="Chen A."/>
            <person name="Palaniappan K."/>
            <person name="Land M."/>
            <person name="Hauser L."/>
            <person name="Chang Y.J."/>
            <person name="Jeffries C.D."/>
            <person name="Brettin T."/>
            <person name="Goker M."/>
            <person name="Bristow J."/>
            <person name="Eisen J.A."/>
            <person name="Markowitz V."/>
            <person name="Hugenholtz P."/>
            <person name="Kyrpides N.C."/>
            <person name="Klenk H.P."/>
            <person name="Detter J.C."/>
        </authorList>
    </citation>
    <scope>NUCLEOTIDE SEQUENCE [LARGE SCALE GENOMIC DNA]</scope>
    <source>
        <strain evidence="4">ATCC 43812 / DSM 4252 / R-10</strain>
    </source>
</reference>
<evidence type="ECO:0000259" key="1">
    <source>
        <dbReference type="Pfam" id="PF00534"/>
    </source>
</evidence>
<evidence type="ECO:0000313" key="4">
    <source>
        <dbReference type="Proteomes" id="UP000002221"/>
    </source>
</evidence>
<dbReference type="HOGENOM" id="CLU_041001_0_0_10"/>
<dbReference type="SUPFAM" id="SSF53756">
    <property type="entry name" value="UDP-Glycosyltransferase/glycogen phosphorylase"/>
    <property type="match status" value="1"/>
</dbReference>
<evidence type="ECO:0000259" key="2">
    <source>
        <dbReference type="Pfam" id="PF13439"/>
    </source>
</evidence>
<dbReference type="GO" id="GO:0016757">
    <property type="term" value="F:glycosyltransferase activity"/>
    <property type="evidence" value="ECO:0007669"/>
    <property type="project" value="InterPro"/>
</dbReference>
<gene>
    <name evidence="3" type="ordered locus">Rmar_1124</name>
</gene>
<dbReference type="Proteomes" id="UP000002221">
    <property type="component" value="Chromosome"/>
</dbReference>
<accession>D0MHQ7</accession>
<dbReference type="InterPro" id="IPR028098">
    <property type="entry name" value="Glyco_trans_4-like_N"/>
</dbReference>